<protein>
    <submittedName>
        <fullName evidence="3">NAD(P)H oxidoreductase</fullName>
    </submittedName>
</protein>
<dbReference type="InterPro" id="IPR046980">
    <property type="entry name" value="KefG/KefF"/>
</dbReference>
<dbReference type="EMBL" id="CP046401">
    <property type="protein sequence ID" value="QGY42893.1"/>
    <property type="molecule type" value="Genomic_DNA"/>
</dbReference>
<keyword evidence="4" id="KW-1185">Reference proteome</keyword>
<evidence type="ECO:0000256" key="1">
    <source>
        <dbReference type="ARBA" id="ARBA00023002"/>
    </source>
</evidence>
<sequence length="198" mass="23386">MKRILVIFAHPAIQKSRINQQMIRALRGLEWVTVNDLYDNYPDFYIDVIKEQQLLMLHDTIVWHHPFYWYSCPSLLKEWFDLVLEHDFAYGKKGTSLEGKDAISVLTTGARKEVYSEKGRNRYTINQFLIPFQQSAALCRMNYLPPFVVHGSYTIPSEEINNYAEQYKKLILSLRDEKLDKKKMNSVEYLNELIENNA</sequence>
<dbReference type="PANTHER" id="PTHR47307:SF1">
    <property type="entry name" value="GLUTATHIONE-REGULATED POTASSIUM-EFFLUX SYSTEM ANCILLARY PROTEIN KEFG"/>
    <property type="match status" value="1"/>
</dbReference>
<keyword evidence="1" id="KW-0560">Oxidoreductase</keyword>
<dbReference type="InterPro" id="IPR003680">
    <property type="entry name" value="Flavodoxin_fold"/>
</dbReference>
<evidence type="ECO:0000259" key="2">
    <source>
        <dbReference type="Pfam" id="PF02525"/>
    </source>
</evidence>
<evidence type="ECO:0000313" key="4">
    <source>
        <dbReference type="Proteomes" id="UP000428260"/>
    </source>
</evidence>
<dbReference type="Pfam" id="PF02525">
    <property type="entry name" value="Flavodoxin_2"/>
    <property type="match status" value="1"/>
</dbReference>
<name>A0A6I6JT11_9BACT</name>
<evidence type="ECO:0000313" key="3">
    <source>
        <dbReference type="EMBL" id="QGY42893.1"/>
    </source>
</evidence>
<dbReference type="RefSeq" id="WP_158863480.1">
    <property type="nucleotide sequence ID" value="NZ_CP046401.1"/>
</dbReference>
<feature type="domain" description="Flavodoxin-like fold" evidence="2">
    <location>
        <begin position="2"/>
        <end position="169"/>
    </location>
</feature>
<accession>A0A6I6JT11</accession>
<dbReference type="AlphaFoldDB" id="A0A6I6JT11"/>
<gene>
    <name evidence="3" type="ORF">GM418_04250</name>
</gene>
<dbReference type="KEGG" id="mcos:GM418_04250"/>
<dbReference type="GO" id="GO:0010181">
    <property type="term" value="F:FMN binding"/>
    <property type="evidence" value="ECO:0007669"/>
    <property type="project" value="TreeGrafter"/>
</dbReference>
<dbReference type="GO" id="GO:0009055">
    <property type="term" value="F:electron transfer activity"/>
    <property type="evidence" value="ECO:0007669"/>
    <property type="project" value="TreeGrafter"/>
</dbReference>
<dbReference type="GO" id="GO:0003955">
    <property type="term" value="F:NAD(P)H dehydrogenase (quinone) activity"/>
    <property type="evidence" value="ECO:0007669"/>
    <property type="project" value="TreeGrafter"/>
</dbReference>
<proteinExistence type="predicted"/>
<dbReference type="Proteomes" id="UP000428260">
    <property type="component" value="Chromosome"/>
</dbReference>
<dbReference type="Gene3D" id="3.40.50.360">
    <property type="match status" value="1"/>
</dbReference>
<dbReference type="InterPro" id="IPR029039">
    <property type="entry name" value="Flavoprotein-like_sf"/>
</dbReference>
<dbReference type="SUPFAM" id="SSF52218">
    <property type="entry name" value="Flavoproteins"/>
    <property type="match status" value="1"/>
</dbReference>
<organism evidence="3 4">
    <name type="scientific">Maribellus comscasis</name>
    <dbReference type="NCBI Taxonomy" id="2681766"/>
    <lineage>
        <taxon>Bacteria</taxon>
        <taxon>Pseudomonadati</taxon>
        <taxon>Bacteroidota</taxon>
        <taxon>Bacteroidia</taxon>
        <taxon>Marinilabiliales</taxon>
        <taxon>Prolixibacteraceae</taxon>
        <taxon>Maribellus</taxon>
    </lineage>
</organism>
<dbReference type="PANTHER" id="PTHR47307">
    <property type="entry name" value="GLUTATHIONE-REGULATED POTASSIUM-EFFLUX SYSTEM ANCILLARY PROTEIN KEFG"/>
    <property type="match status" value="1"/>
</dbReference>
<reference evidence="3 4" key="1">
    <citation type="submission" date="2019-11" db="EMBL/GenBank/DDBJ databases">
        <authorList>
            <person name="Zheng R.K."/>
            <person name="Sun C.M."/>
        </authorList>
    </citation>
    <scope>NUCLEOTIDE SEQUENCE [LARGE SCALE GENOMIC DNA]</scope>
    <source>
        <strain evidence="3 4">WC007</strain>
    </source>
</reference>